<dbReference type="Proteomes" id="UP000707356">
    <property type="component" value="Unassembled WGS sequence"/>
</dbReference>
<feature type="transmembrane region" description="Helical" evidence="2">
    <location>
        <begin position="288"/>
        <end position="309"/>
    </location>
</feature>
<protein>
    <submittedName>
        <fullName evidence="3">CAAX protease</fullName>
    </submittedName>
</protein>
<evidence type="ECO:0000313" key="3">
    <source>
        <dbReference type="EMBL" id="MBW4464183.1"/>
    </source>
</evidence>
<reference evidence="3" key="2">
    <citation type="journal article" date="2022" name="Microbiol. Resour. Announc.">
        <title>Metagenome Sequencing to Explore Phylogenomics of Terrestrial Cyanobacteria.</title>
        <authorList>
            <person name="Ward R.D."/>
            <person name="Stajich J.E."/>
            <person name="Johansen J.R."/>
            <person name="Huntemann M."/>
            <person name="Clum A."/>
            <person name="Foster B."/>
            <person name="Foster B."/>
            <person name="Roux S."/>
            <person name="Palaniappan K."/>
            <person name="Varghese N."/>
            <person name="Mukherjee S."/>
            <person name="Reddy T.B.K."/>
            <person name="Daum C."/>
            <person name="Copeland A."/>
            <person name="Chen I.A."/>
            <person name="Ivanova N.N."/>
            <person name="Kyrpides N.C."/>
            <person name="Shapiro N."/>
            <person name="Eloe-Fadrosh E.A."/>
            <person name="Pietrasiak N."/>
        </authorList>
    </citation>
    <scope>NUCLEOTIDE SEQUENCE</scope>
    <source>
        <strain evidence="3">GSE-TBD4-15B</strain>
    </source>
</reference>
<feature type="transmembrane region" description="Helical" evidence="2">
    <location>
        <begin position="68"/>
        <end position="90"/>
    </location>
</feature>
<dbReference type="AlphaFoldDB" id="A0A951P740"/>
<dbReference type="GO" id="GO:0008233">
    <property type="term" value="F:peptidase activity"/>
    <property type="evidence" value="ECO:0007669"/>
    <property type="project" value="UniProtKB-KW"/>
</dbReference>
<feature type="region of interest" description="Disordered" evidence="1">
    <location>
        <begin position="208"/>
        <end position="240"/>
    </location>
</feature>
<keyword evidence="3" id="KW-0378">Hydrolase</keyword>
<feature type="compositionally biased region" description="Pro residues" evidence="1">
    <location>
        <begin position="221"/>
        <end position="231"/>
    </location>
</feature>
<keyword evidence="2" id="KW-1133">Transmembrane helix</keyword>
<accession>A0A951P740</accession>
<feature type="transmembrane region" description="Helical" evidence="2">
    <location>
        <begin position="138"/>
        <end position="167"/>
    </location>
</feature>
<sequence>MTEIWKLWGDLTGAIALNPESIRQVVVAPTSLSTALLIVLLAGLSLAVGQVVILFVNQVKPARFIFSLLLNAVLFTCGFLFLVSSTWLICQIPGSVRLSFSTLVKLLGLSYAPLLFGFLGALPYLGVPLLNLLSIWRLLAAVVGFGAVADISVTAASGYLMVGWLVLQLLENTIGQPIASLGKALAERVAGVELADHRSELAERVKAEMGVTSPLTSSTPPASPLAPPRSAPRPSAQASARSVRRQQIQLLVRLLGMLVLFVTIALLLRPVRANLFAWSESLPRPFGLVLSLVWLAILALVFAGILAPLETMGWWAGWYGDGVNTSSLDVTQPDTRPDAPRRYAIYLDGIGQSGATYTPDVETFLETLRPRLPADTELVRGLMMYSVLNQPLDQDRPLSFLWRLAERKRLRNPTAFLSILLNLRNVLIVAVSADQRYGPIYNRGIAQVLYNGLLERGYRPGSGKPITLIGYSGGANMSVAAAPYLKQALGAPIEVISLGGVISANSNFLKLGHLYHLVGEKDGVERIGPVMFPGRWKLFFLSYWNRAQRRGIISLHSMGAVGHQVPGGYLDPDAQLPDGRSHLQQTVDVLLEILNGKLLEAKTIIPRQLSNYSLYQQAAFNHPDYYPLSQSVDPVLYRPIGSWMGRLILPDRQERARLDGVWLEVHHAPDPYSHLVGQRLRLHWLKSPSIQQHLNAVTRDVHFSAEAEYTSRYGGLIHPERINHWRQVDPLESLAGSHPTDDLIVMLEGEVKVDELVSERLEVSLGIVSQPVLITGRYYGLVRFVQPLESDQFRVVHFNAVSRQFDGASEVLRLPPVILSQSGSFPSTSSDLEKSAQNETGWYIYGAKDAQGQFVVQSLGPRSLFRLCPDQVRFGAKAGYDYIRRQSWADPVAHKGQVSSVLCAPERPEWNESLRAAVEDWQVGDRALVLHTYGGIGGRNQEPAAATPIFFGHFAYGLARVVHEPLADERRFDLQYYQVYTHNTDGLVAGTLHWSRYLGDRQFGWLGSRPTCDLLIKLDAFTGSYDLQNRQISPLNTMIAQLQVMTARYRIGDGTGGTYVGPANNCAQDSNQALFASIRVIEQIVQQDPAIRAAIESKSPEQAQRLDHLIALRRELERALQPLGGPRSDWEENELNLGSTLEDNPLQNLWTGLGSWRTMLPRLASDTVARIFLREGAAIWVLRTSQVGGYDPDIEPIAPTRF</sequence>
<proteinExistence type="predicted"/>
<comment type="caution">
    <text evidence="3">The sequence shown here is derived from an EMBL/GenBank/DDBJ whole genome shotgun (WGS) entry which is preliminary data.</text>
</comment>
<evidence type="ECO:0000256" key="2">
    <source>
        <dbReference type="SAM" id="Phobius"/>
    </source>
</evidence>
<feature type="transmembrane region" description="Helical" evidence="2">
    <location>
        <begin position="250"/>
        <end position="268"/>
    </location>
</feature>
<reference evidence="3" key="1">
    <citation type="submission" date="2021-05" db="EMBL/GenBank/DDBJ databases">
        <authorList>
            <person name="Pietrasiak N."/>
            <person name="Ward R."/>
            <person name="Stajich J.E."/>
            <person name="Kurbessoian T."/>
        </authorList>
    </citation>
    <scope>NUCLEOTIDE SEQUENCE</scope>
    <source>
        <strain evidence="3">GSE-TBD4-15B</strain>
    </source>
</reference>
<name>A0A951P740_9CYAN</name>
<organism evidence="3 4">
    <name type="scientific">Pegethrix bostrychoides GSE-TBD4-15B</name>
    <dbReference type="NCBI Taxonomy" id="2839662"/>
    <lineage>
        <taxon>Bacteria</taxon>
        <taxon>Bacillati</taxon>
        <taxon>Cyanobacteriota</taxon>
        <taxon>Cyanophyceae</taxon>
        <taxon>Oculatellales</taxon>
        <taxon>Oculatellaceae</taxon>
        <taxon>Pegethrix</taxon>
    </lineage>
</organism>
<dbReference type="EMBL" id="JAHHHV010000007">
    <property type="protein sequence ID" value="MBW4464183.1"/>
    <property type="molecule type" value="Genomic_DNA"/>
</dbReference>
<keyword evidence="2" id="KW-0472">Membrane</keyword>
<feature type="compositionally biased region" description="Low complexity" evidence="1">
    <location>
        <begin position="211"/>
        <end position="220"/>
    </location>
</feature>
<feature type="transmembrane region" description="Helical" evidence="2">
    <location>
        <begin position="32"/>
        <end position="56"/>
    </location>
</feature>
<evidence type="ECO:0000313" key="4">
    <source>
        <dbReference type="Proteomes" id="UP000707356"/>
    </source>
</evidence>
<gene>
    <name evidence="3" type="ORF">KME07_01930</name>
</gene>
<keyword evidence="3" id="KW-0645">Protease</keyword>
<evidence type="ECO:0000256" key="1">
    <source>
        <dbReference type="SAM" id="MobiDB-lite"/>
    </source>
</evidence>
<feature type="transmembrane region" description="Helical" evidence="2">
    <location>
        <begin position="102"/>
        <end position="126"/>
    </location>
</feature>
<dbReference type="GO" id="GO:0006508">
    <property type="term" value="P:proteolysis"/>
    <property type="evidence" value="ECO:0007669"/>
    <property type="project" value="UniProtKB-KW"/>
</dbReference>
<keyword evidence="2" id="KW-0812">Transmembrane</keyword>